<evidence type="ECO:0000313" key="1">
    <source>
        <dbReference type="Ensembl" id="ENSMMUP00000061336.1"/>
    </source>
</evidence>
<dbReference type="InParanoid" id="A0A5F7Z888"/>
<dbReference type="Bgee" id="ENSMMUG00000053428">
    <property type="expression patterns" value="Expressed in hindlimb stylopod muscle"/>
</dbReference>
<reference evidence="1" key="4">
    <citation type="submission" date="2025-09" db="UniProtKB">
        <authorList>
            <consortium name="Ensembl"/>
        </authorList>
    </citation>
    <scope>IDENTIFICATION</scope>
    <source>
        <strain evidence="1">17573</strain>
    </source>
</reference>
<dbReference type="PANTHER" id="PTHR12138">
    <property type="entry name" value="PRIMATE-EXPANDED PROTEIN FAMILY"/>
    <property type="match status" value="1"/>
</dbReference>
<protein>
    <submittedName>
        <fullName evidence="1">Uncharacterized protein</fullName>
    </submittedName>
</protein>
<reference evidence="1" key="2">
    <citation type="submission" date="2019-01" db="EMBL/GenBank/DDBJ databases">
        <authorList>
            <person name="Graves T."/>
            <person name="Eichler E.E."/>
            <person name="Wilson R.K."/>
        </authorList>
    </citation>
    <scope>NUCLEOTIDE SEQUENCE [LARGE SCALE GENOMIC DNA]</scope>
    <source>
        <strain evidence="1">17573</strain>
    </source>
</reference>
<dbReference type="Ensembl" id="ENSMMUT00000102610.1">
    <property type="protein sequence ID" value="ENSMMUP00000061336.1"/>
    <property type="gene ID" value="ENSMMUG00000053428.1"/>
</dbReference>
<reference evidence="1" key="3">
    <citation type="submission" date="2025-08" db="UniProtKB">
        <authorList>
            <consortium name="Ensembl"/>
        </authorList>
    </citation>
    <scope>IDENTIFICATION</scope>
    <source>
        <strain evidence="1">17573</strain>
    </source>
</reference>
<dbReference type="AlphaFoldDB" id="A0A5F7Z888"/>
<evidence type="ECO:0000313" key="2">
    <source>
        <dbReference type="Proteomes" id="UP000006718"/>
    </source>
</evidence>
<organism evidence="1 2">
    <name type="scientific">Macaca mulatta</name>
    <name type="common">Rhesus macaque</name>
    <dbReference type="NCBI Taxonomy" id="9544"/>
    <lineage>
        <taxon>Eukaryota</taxon>
        <taxon>Metazoa</taxon>
        <taxon>Chordata</taxon>
        <taxon>Craniata</taxon>
        <taxon>Vertebrata</taxon>
        <taxon>Euteleostomi</taxon>
        <taxon>Mammalia</taxon>
        <taxon>Eutheria</taxon>
        <taxon>Euarchontoglires</taxon>
        <taxon>Primates</taxon>
        <taxon>Haplorrhini</taxon>
        <taxon>Catarrhini</taxon>
        <taxon>Cercopithecidae</taxon>
        <taxon>Cercopithecinae</taxon>
        <taxon>Macaca</taxon>
    </lineage>
</organism>
<dbReference type="PANTHER" id="PTHR12138:SF162">
    <property type="entry name" value="CHROMOSOME UNDETERMINED SCAFFOLD_275, WHOLE GENOME SHOTGUN SEQUENCE"/>
    <property type="match status" value="1"/>
</dbReference>
<reference evidence="2" key="1">
    <citation type="journal article" date="2007" name="Science">
        <title>Evolutionary and biomedical insights from the rhesus macaque genome.</title>
        <authorList>
            <person name="Gibbs R.A."/>
            <person name="Rogers J."/>
            <person name="Katze M.G."/>
            <person name="Bumgarner R."/>
            <person name="Weinstock G.M."/>
            <person name="Mardis E.R."/>
            <person name="Remington K.A."/>
            <person name="Strausberg R.L."/>
            <person name="Venter J.C."/>
            <person name="Wilson R.K."/>
            <person name="Batzer M.A."/>
            <person name="Bustamante C.D."/>
            <person name="Eichler E.E."/>
            <person name="Hahn M.W."/>
            <person name="Hardison R.C."/>
            <person name="Makova K.D."/>
            <person name="Miller W."/>
            <person name="Milosavljevic A."/>
            <person name="Palermo R.E."/>
            <person name="Siepel A."/>
            <person name="Sikela J.M."/>
            <person name="Attaway T."/>
            <person name="Bell S."/>
            <person name="Bernard K.E."/>
            <person name="Buhay C.J."/>
            <person name="Chandrabose M.N."/>
            <person name="Dao M."/>
            <person name="Davis C."/>
            <person name="Delehaunty K.D."/>
            <person name="Ding Y."/>
            <person name="Dinh H.H."/>
            <person name="Dugan-Rocha S."/>
            <person name="Fulton L.A."/>
            <person name="Gabisi R.A."/>
            <person name="Garner T.T."/>
            <person name="Godfrey J."/>
            <person name="Hawes A.C."/>
            <person name="Hernandez J."/>
            <person name="Hines S."/>
            <person name="Holder M."/>
            <person name="Hume J."/>
            <person name="Jhangiani S.N."/>
            <person name="Joshi V."/>
            <person name="Khan Z.M."/>
            <person name="Kirkness E.F."/>
            <person name="Cree A."/>
            <person name="Fowler R.G."/>
            <person name="Lee S."/>
            <person name="Lewis L.R."/>
            <person name="Li Z."/>
            <person name="Liu Y.-S."/>
            <person name="Moore S.M."/>
            <person name="Muzny D."/>
            <person name="Nazareth L.V."/>
            <person name="Ngo D.N."/>
            <person name="Okwuonu G.O."/>
            <person name="Pai G."/>
            <person name="Parker D."/>
            <person name="Paul H.A."/>
            <person name="Pfannkoch C."/>
            <person name="Pohl C.S."/>
            <person name="Rogers Y.-H.C."/>
            <person name="Ruiz S.J."/>
            <person name="Sabo A."/>
            <person name="Santibanez J."/>
            <person name="Schneider B.W."/>
            <person name="Smith S.M."/>
            <person name="Sodergren E."/>
            <person name="Svatek A.F."/>
            <person name="Utterback T.R."/>
            <person name="Vattathil S."/>
            <person name="Warren W."/>
            <person name="White C.S."/>
            <person name="Chinwalla A.T."/>
            <person name="Feng Y."/>
            <person name="Halpern A.L."/>
            <person name="Hillier L.W."/>
            <person name="Huang X."/>
            <person name="Minx P."/>
            <person name="Nelson J.O."/>
            <person name="Pepin K.H."/>
            <person name="Qin X."/>
            <person name="Sutton G.G."/>
            <person name="Venter E."/>
            <person name="Walenz B.P."/>
            <person name="Wallis J.W."/>
            <person name="Worley K.C."/>
            <person name="Yang S.-P."/>
            <person name="Jones S.M."/>
            <person name="Marra M.A."/>
            <person name="Rocchi M."/>
            <person name="Schein J.E."/>
            <person name="Baertsch R."/>
            <person name="Clarke L."/>
            <person name="Csuros M."/>
            <person name="Glasscock J."/>
            <person name="Harris R.A."/>
            <person name="Havlak P."/>
            <person name="Jackson A.R."/>
            <person name="Jiang H."/>
            <person name="Liu Y."/>
            <person name="Messina D.N."/>
            <person name="Shen Y."/>
            <person name="Song H.X.-Z."/>
            <person name="Wylie T."/>
            <person name="Zhang L."/>
            <person name="Birney E."/>
            <person name="Han K."/>
            <person name="Konkel M.K."/>
            <person name="Lee J."/>
            <person name="Smit A.F.A."/>
            <person name="Ullmer B."/>
            <person name="Wang H."/>
            <person name="Xing J."/>
            <person name="Burhans R."/>
            <person name="Cheng Z."/>
            <person name="Karro J.E."/>
            <person name="Ma J."/>
            <person name="Raney B."/>
            <person name="She X."/>
            <person name="Cox M.J."/>
            <person name="Demuth J.P."/>
            <person name="Dumas L.J."/>
            <person name="Han S.-G."/>
            <person name="Hopkins J."/>
            <person name="Karimpour-Fard A."/>
            <person name="Kim Y.H."/>
            <person name="Pollack J.R."/>
            <person name="Vinar T."/>
            <person name="Addo-Quaye C."/>
            <person name="Degenhardt J."/>
            <person name="Denby A."/>
            <person name="Hubisz M.J."/>
            <person name="Indap A."/>
            <person name="Kosiol C."/>
            <person name="Lahn B.T."/>
            <person name="Lawson H.A."/>
            <person name="Marklein A."/>
            <person name="Nielsen R."/>
            <person name="Vallender E.J."/>
            <person name="Clark A.G."/>
            <person name="Ferguson B."/>
            <person name="Hernandez R.D."/>
            <person name="Hirani K."/>
            <person name="Kehrer-Sawatzki H."/>
            <person name="Kolb J."/>
            <person name="Patil S."/>
            <person name="Pu L.-L."/>
            <person name="Ren Y."/>
            <person name="Smith D.G."/>
            <person name="Wheeler D.A."/>
            <person name="Schenck I."/>
            <person name="Ball E.V."/>
            <person name="Chen R."/>
            <person name="Cooper D.N."/>
            <person name="Giardine B."/>
            <person name="Hsu F."/>
            <person name="Kent W.J."/>
            <person name="Lesk A."/>
            <person name="Nelson D.L."/>
            <person name="O'brien W.E."/>
            <person name="Pruefer K."/>
            <person name="Stenson P.D."/>
            <person name="Wallace J.C."/>
            <person name="Ke H."/>
            <person name="Liu X.-M."/>
            <person name="Wang P."/>
            <person name="Xiang A.P."/>
            <person name="Yang F."/>
            <person name="Barber G.P."/>
            <person name="Haussler D."/>
            <person name="Karolchik D."/>
            <person name="Kern A.D."/>
            <person name="Kuhn R.M."/>
            <person name="Smith K.E."/>
            <person name="Zwieg A.S."/>
        </authorList>
    </citation>
    <scope>NUCLEOTIDE SEQUENCE [LARGE SCALE GENOMIC DNA]</scope>
    <source>
        <strain evidence="2">17573</strain>
    </source>
</reference>
<name>A0A5F7Z888_MACMU</name>
<proteinExistence type="predicted"/>
<sequence>GVQWHELGSLQLPPPRFKGFSQLSLLSSWDCRCTPPHLANFCIFSKRGFHHVGQAGLELLTSSDPPTSVSQSAEITGMSQRRPFLPSSLPSPFFFLFFFFFFPHSQSLALPTRLECSGTILAHCNFRLPGSSNSPVSAS</sequence>
<accession>A0A5F7Z888</accession>
<keyword evidence="2" id="KW-1185">Reference proteome</keyword>
<dbReference type="PRINTS" id="PR02045">
    <property type="entry name" value="F138DOMAIN"/>
</dbReference>
<dbReference type="VEuPathDB" id="HostDB:ENSMMUG00000053428"/>
<dbReference type="Proteomes" id="UP000006718">
    <property type="component" value="Chromosome 6"/>
</dbReference>
<dbReference type="GeneTree" id="ENSGT00940000161627"/>